<evidence type="ECO:0000313" key="4">
    <source>
        <dbReference type="EMBL" id="OWU71499.1"/>
    </source>
</evidence>
<comment type="similarity">
    <text evidence="1">Belongs to the short-chain dehydrogenases/reductases (SDR) family.</text>
</comment>
<evidence type="ECO:0000259" key="3">
    <source>
        <dbReference type="SMART" id="SM00822"/>
    </source>
</evidence>
<protein>
    <submittedName>
        <fullName evidence="4">3-oxoacyl-ACP reductase</fullName>
    </submittedName>
</protein>
<evidence type="ECO:0000256" key="1">
    <source>
        <dbReference type="ARBA" id="ARBA00006484"/>
    </source>
</evidence>
<sequence>MIGAPDFRLDGKRALVTGAGRGIGRAIAEAYAASGAEVTLLARTGAEIEEVAADLRAAGFSASAIAADITDVAGFEALVSDQPAFDILVNNAGTNRPKPLSDVTEDDYDAVMGLNLRSTVFATRAVTARMISEGKAGSVINMSSQMGHVGAANRTLYCASKWALEGFTKALSVELGPHRIRVNTICPTFVETPLTKPFFEDESFRASVLNKIKLGRIGQVEDITGAAVYLASDASSLMTGSAVMLDGGWTAD</sequence>
<evidence type="ECO:0000313" key="5">
    <source>
        <dbReference type="Proteomes" id="UP000215377"/>
    </source>
</evidence>
<dbReference type="AlphaFoldDB" id="A0A225NEU9"/>
<dbReference type="Proteomes" id="UP000215377">
    <property type="component" value="Unassembled WGS sequence"/>
</dbReference>
<dbReference type="PANTHER" id="PTHR43639:SF1">
    <property type="entry name" value="SHORT-CHAIN DEHYDROGENASE_REDUCTASE FAMILY PROTEIN"/>
    <property type="match status" value="1"/>
</dbReference>
<dbReference type="PROSITE" id="PS00061">
    <property type="entry name" value="ADH_SHORT"/>
    <property type="match status" value="1"/>
</dbReference>
<dbReference type="SMART" id="SM00822">
    <property type="entry name" value="PKS_KR"/>
    <property type="match status" value="1"/>
</dbReference>
<accession>A0A225NEU9</accession>
<organism evidence="4 5">
    <name type="scientific">Marinibacterium profundimaris</name>
    <dbReference type="NCBI Taxonomy" id="1679460"/>
    <lineage>
        <taxon>Bacteria</taxon>
        <taxon>Pseudomonadati</taxon>
        <taxon>Pseudomonadota</taxon>
        <taxon>Alphaproteobacteria</taxon>
        <taxon>Rhodobacterales</taxon>
        <taxon>Paracoccaceae</taxon>
        <taxon>Marinibacterium</taxon>
    </lineage>
</organism>
<keyword evidence="5" id="KW-1185">Reference proteome</keyword>
<keyword evidence="2" id="KW-0560">Oxidoreductase</keyword>
<dbReference type="SUPFAM" id="SSF51735">
    <property type="entry name" value="NAD(P)-binding Rossmann-fold domains"/>
    <property type="match status" value="1"/>
</dbReference>
<dbReference type="PRINTS" id="PR00080">
    <property type="entry name" value="SDRFAMILY"/>
</dbReference>
<dbReference type="OrthoDB" id="9797020at2"/>
<gene>
    <name evidence="4" type="ORF">ATO3_18765</name>
</gene>
<dbReference type="EMBL" id="AQQR01000009">
    <property type="protein sequence ID" value="OWU71499.1"/>
    <property type="molecule type" value="Genomic_DNA"/>
</dbReference>
<dbReference type="Gene3D" id="3.40.50.720">
    <property type="entry name" value="NAD(P)-binding Rossmann-like Domain"/>
    <property type="match status" value="1"/>
</dbReference>
<proteinExistence type="inferred from homology"/>
<reference evidence="4 5" key="1">
    <citation type="submission" date="2013-04" db="EMBL/GenBank/DDBJ databases">
        <title>Oceanicola sp. 22II1-22F33 Genome Sequencing.</title>
        <authorList>
            <person name="Lai Q."/>
            <person name="Li G."/>
            <person name="Shao Z."/>
        </authorList>
    </citation>
    <scope>NUCLEOTIDE SEQUENCE [LARGE SCALE GENOMIC DNA]</scope>
    <source>
        <strain evidence="4 5">22II1-22F33</strain>
    </source>
</reference>
<name>A0A225NEU9_9RHOB</name>
<comment type="caution">
    <text evidence="4">The sequence shown here is derived from an EMBL/GenBank/DDBJ whole genome shotgun (WGS) entry which is preliminary data.</text>
</comment>
<dbReference type="GO" id="GO:0016491">
    <property type="term" value="F:oxidoreductase activity"/>
    <property type="evidence" value="ECO:0007669"/>
    <property type="project" value="UniProtKB-KW"/>
</dbReference>
<dbReference type="RefSeq" id="WP_088651441.1">
    <property type="nucleotide sequence ID" value="NZ_AQQR01000009.1"/>
</dbReference>
<dbReference type="Pfam" id="PF13561">
    <property type="entry name" value="adh_short_C2"/>
    <property type="match status" value="1"/>
</dbReference>
<dbReference type="PANTHER" id="PTHR43639">
    <property type="entry name" value="OXIDOREDUCTASE, SHORT-CHAIN DEHYDROGENASE/REDUCTASE FAMILY (AFU_ORTHOLOGUE AFUA_5G02870)"/>
    <property type="match status" value="1"/>
</dbReference>
<dbReference type="InterPro" id="IPR002347">
    <property type="entry name" value="SDR_fam"/>
</dbReference>
<dbReference type="InterPro" id="IPR057326">
    <property type="entry name" value="KR_dom"/>
</dbReference>
<dbReference type="PRINTS" id="PR00081">
    <property type="entry name" value="GDHRDH"/>
</dbReference>
<dbReference type="FunFam" id="3.40.50.720:FF:000084">
    <property type="entry name" value="Short-chain dehydrogenase reductase"/>
    <property type="match status" value="1"/>
</dbReference>
<dbReference type="InterPro" id="IPR036291">
    <property type="entry name" value="NAD(P)-bd_dom_sf"/>
</dbReference>
<dbReference type="InterPro" id="IPR020904">
    <property type="entry name" value="Sc_DH/Rdtase_CS"/>
</dbReference>
<dbReference type="CDD" id="cd05233">
    <property type="entry name" value="SDR_c"/>
    <property type="match status" value="1"/>
</dbReference>
<feature type="domain" description="Ketoreductase" evidence="3">
    <location>
        <begin position="12"/>
        <end position="178"/>
    </location>
</feature>
<dbReference type="NCBIfam" id="NF005559">
    <property type="entry name" value="PRK07231.1"/>
    <property type="match status" value="1"/>
</dbReference>
<evidence type="ECO:0000256" key="2">
    <source>
        <dbReference type="ARBA" id="ARBA00023002"/>
    </source>
</evidence>